<dbReference type="Pfam" id="PF00175">
    <property type="entry name" value="NAD_binding_1"/>
    <property type="match status" value="1"/>
</dbReference>
<comment type="cofactor">
    <cofactor evidence="1">
        <name>FAD</name>
        <dbReference type="ChEBI" id="CHEBI:57692"/>
    </cofactor>
</comment>
<feature type="domain" description="FAD-binding FR-type" evidence="11">
    <location>
        <begin position="2"/>
        <end position="102"/>
    </location>
</feature>
<dbReference type="Proteomes" id="UP000078558">
    <property type="component" value="Chromosome I"/>
</dbReference>
<evidence type="ECO:0000313" key="12">
    <source>
        <dbReference type="EMBL" id="SBT27702.1"/>
    </source>
</evidence>
<evidence type="ECO:0000256" key="5">
    <source>
        <dbReference type="ARBA" id="ARBA00022741"/>
    </source>
</evidence>
<evidence type="ECO:0000259" key="11">
    <source>
        <dbReference type="PROSITE" id="PS51384"/>
    </source>
</evidence>
<dbReference type="SUPFAM" id="SSF52343">
    <property type="entry name" value="Ferredoxin reductase-like, C-terminal NADP-linked domain"/>
    <property type="match status" value="1"/>
</dbReference>
<dbReference type="SUPFAM" id="SSF63380">
    <property type="entry name" value="Riboflavin synthase domain-like"/>
    <property type="match status" value="1"/>
</dbReference>
<comment type="catalytic activity">
    <reaction evidence="9">
        <text>2 reduced [2Fe-2S]-[ferredoxin] + NADP(+) + H(+) = 2 oxidized [2Fe-2S]-[ferredoxin] + NADPH</text>
        <dbReference type="Rhea" id="RHEA:20125"/>
        <dbReference type="Rhea" id="RHEA-COMP:10000"/>
        <dbReference type="Rhea" id="RHEA-COMP:10001"/>
        <dbReference type="ChEBI" id="CHEBI:15378"/>
        <dbReference type="ChEBI" id="CHEBI:33737"/>
        <dbReference type="ChEBI" id="CHEBI:33738"/>
        <dbReference type="ChEBI" id="CHEBI:57783"/>
        <dbReference type="ChEBI" id="CHEBI:58349"/>
        <dbReference type="EC" id="1.18.1.2"/>
    </reaction>
</comment>
<keyword evidence="5" id="KW-0547">Nucleotide-binding</keyword>
<evidence type="ECO:0000256" key="9">
    <source>
        <dbReference type="ARBA" id="ARBA00047776"/>
    </source>
</evidence>
<dbReference type="InterPro" id="IPR001433">
    <property type="entry name" value="OxRdtase_FAD/NAD-bd"/>
</dbReference>
<accession>A0A1C3K893</accession>
<evidence type="ECO:0000256" key="8">
    <source>
        <dbReference type="ARBA" id="ARBA00023002"/>
    </source>
</evidence>
<evidence type="ECO:0000256" key="3">
    <source>
        <dbReference type="ARBA" id="ARBA00013223"/>
    </source>
</evidence>
<dbReference type="InterPro" id="IPR051930">
    <property type="entry name" value="FNR_type-1"/>
</dbReference>
<proteinExistence type="inferred from homology"/>
<dbReference type="GO" id="GO:0042167">
    <property type="term" value="P:heme catabolic process"/>
    <property type="evidence" value="ECO:0007669"/>
    <property type="project" value="TreeGrafter"/>
</dbReference>
<dbReference type="InterPro" id="IPR033892">
    <property type="entry name" value="FNR_bac"/>
</dbReference>
<keyword evidence="14" id="KW-1185">Reference proteome</keyword>
<dbReference type="Gene3D" id="3.40.50.80">
    <property type="entry name" value="Nucleotide-binding domain of ferredoxin-NADP reductase (FNR) module"/>
    <property type="match status" value="1"/>
</dbReference>
<dbReference type="RefSeq" id="WP_082985528.1">
    <property type="nucleotide sequence ID" value="NZ_LT907988.1"/>
</dbReference>
<evidence type="ECO:0000256" key="1">
    <source>
        <dbReference type="ARBA" id="ARBA00001974"/>
    </source>
</evidence>
<dbReference type="PANTHER" id="PTHR47878">
    <property type="entry name" value="OXIDOREDUCTASE FAD/NAD(P)-BINDING DOMAIN PROTEIN"/>
    <property type="match status" value="1"/>
</dbReference>
<evidence type="ECO:0000256" key="7">
    <source>
        <dbReference type="ARBA" id="ARBA00022857"/>
    </source>
</evidence>
<dbReference type="EMBL" id="FLRC01000055">
    <property type="protein sequence ID" value="SBT27702.1"/>
    <property type="molecule type" value="Genomic_DNA"/>
</dbReference>
<keyword evidence="6" id="KW-0274">FAD</keyword>
<gene>
    <name evidence="12" type="ORF">ODI_00692</name>
    <name evidence="13" type="ORF">ODI_R1488</name>
</gene>
<keyword evidence="7" id="KW-0521">NADP</keyword>
<evidence type="ECO:0000313" key="14">
    <source>
        <dbReference type="Proteomes" id="UP000078558"/>
    </source>
</evidence>
<keyword evidence="4" id="KW-0285">Flavoprotein</keyword>
<reference evidence="12 14" key="1">
    <citation type="submission" date="2016-06" db="EMBL/GenBank/DDBJ databases">
        <authorList>
            <person name="Kjaerup R.B."/>
            <person name="Dalgaard T.S."/>
            <person name="Juul-Madsen H.R."/>
        </authorList>
    </citation>
    <scope>NUCLEOTIDE SEQUENCE [LARGE SCALE GENOMIC DNA]</scope>
    <source>
        <strain evidence="12">Orrdi1</strain>
    </source>
</reference>
<dbReference type="GO" id="GO:0000166">
    <property type="term" value="F:nucleotide binding"/>
    <property type="evidence" value="ECO:0007669"/>
    <property type="project" value="UniProtKB-KW"/>
</dbReference>
<dbReference type="PROSITE" id="PS51384">
    <property type="entry name" value="FAD_FR"/>
    <property type="match status" value="1"/>
</dbReference>
<feature type="compositionally biased region" description="Low complexity" evidence="10">
    <location>
        <begin position="268"/>
        <end position="277"/>
    </location>
</feature>
<evidence type="ECO:0000256" key="2">
    <source>
        <dbReference type="ARBA" id="ARBA00008312"/>
    </source>
</evidence>
<evidence type="ECO:0000256" key="4">
    <source>
        <dbReference type="ARBA" id="ARBA00022630"/>
    </source>
</evidence>
<evidence type="ECO:0000256" key="6">
    <source>
        <dbReference type="ARBA" id="ARBA00022827"/>
    </source>
</evidence>
<dbReference type="Gene3D" id="2.40.30.10">
    <property type="entry name" value="Translation factors"/>
    <property type="match status" value="1"/>
</dbReference>
<sequence>MHNHTLERVTNIRHWNDRLFSVTTTRPPGLRFESGHYVSLGLAAQDQLQARPHSVASATRDPYLEFLSHATPADTLGSRLQALRVGDPVLVGRQSGGTLRLSDLRPGKRLYLLATGSGVAPFLSIIRDPQAYEAFDTIVLVHCAREVSGLAYRHYITQALAGRQDWRARGALRYVPTVTREPFERQGRITTLIHSGELARELGLPPLNPEHDRAMVCGSKTVREALCAMLEGFGLRCRPEAGPPGDYVYERGTPAAARPAPAPRPPRRQAMPAGAAP</sequence>
<name>A0A1C3K893_9BURK</name>
<dbReference type="OrthoDB" id="9784483at2"/>
<dbReference type="CDD" id="cd06195">
    <property type="entry name" value="FNR1"/>
    <property type="match status" value="1"/>
</dbReference>
<dbReference type="InterPro" id="IPR017938">
    <property type="entry name" value="Riboflavin_synthase-like_b-brl"/>
</dbReference>
<dbReference type="AlphaFoldDB" id="A0A1C3K893"/>
<organism evidence="12 14">
    <name type="scientific">Orrella dioscoreae</name>
    <dbReference type="NCBI Taxonomy" id="1851544"/>
    <lineage>
        <taxon>Bacteria</taxon>
        <taxon>Pseudomonadati</taxon>
        <taxon>Pseudomonadota</taxon>
        <taxon>Betaproteobacteria</taxon>
        <taxon>Burkholderiales</taxon>
        <taxon>Alcaligenaceae</taxon>
        <taxon>Orrella</taxon>
    </lineage>
</organism>
<dbReference type="KEGG" id="odi:ODI_R1488"/>
<dbReference type="GO" id="GO:0004324">
    <property type="term" value="F:ferredoxin-NADP+ reductase activity"/>
    <property type="evidence" value="ECO:0007669"/>
    <property type="project" value="UniProtKB-EC"/>
</dbReference>
<dbReference type="EC" id="1.18.1.2" evidence="3"/>
<dbReference type="EMBL" id="LT907988">
    <property type="protein sequence ID" value="SOE48522.1"/>
    <property type="molecule type" value="Genomic_DNA"/>
</dbReference>
<keyword evidence="8 12" id="KW-0560">Oxidoreductase</keyword>
<dbReference type="GO" id="GO:0034599">
    <property type="term" value="P:cellular response to oxidative stress"/>
    <property type="evidence" value="ECO:0007669"/>
    <property type="project" value="TreeGrafter"/>
</dbReference>
<dbReference type="InterPro" id="IPR039261">
    <property type="entry name" value="FNR_nucleotide-bd"/>
</dbReference>
<comment type="similarity">
    <text evidence="2">Belongs to the ferredoxin--NADP reductase type 1 family.</text>
</comment>
<evidence type="ECO:0000256" key="10">
    <source>
        <dbReference type="SAM" id="MobiDB-lite"/>
    </source>
</evidence>
<protein>
    <recommendedName>
        <fullName evidence="3">ferredoxin--NADP(+) reductase</fullName>
        <ecNumber evidence="3">1.18.1.2</ecNumber>
    </recommendedName>
</protein>
<dbReference type="PANTHER" id="PTHR47878:SF1">
    <property type="entry name" value="FLAVODOXIN_FERREDOXIN--NADP REDUCTASE"/>
    <property type="match status" value="1"/>
</dbReference>
<dbReference type="STRING" id="1851544.ODI_00692"/>
<reference evidence="13 14" key="2">
    <citation type="submission" date="2017-08" db="EMBL/GenBank/DDBJ databases">
        <authorList>
            <person name="de Groot N.N."/>
        </authorList>
    </citation>
    <scope>NUCLEOTIDE SEQUENCE [LARGE SCALE GENOMIC DNA]</scope>
    <source>
        <strain evidence="13">Orrdi1</strain>
    </source>
</reference>
<evidence type="ECO:0000313" key="13">
    <source>
        <dbReference type="EMBL" id="SOE48522.1"/>
    </source>
</evidence>
<dbReference type="InterPro" id="IPR017927">
    <property type="entry name" value="FAD-bd_FR_type"/>
</dbReference>
<feature type="region of interest" description="Disordered" evidence="10">
    <location>
        <begin position="248"/>
        <end position="277"/>
    </location>
</feature>